<feature type="region of interest" description="Disordered" evidence="1">
    <location>
        <begin position="101"/>
        <end position="138"/>
    </location>
</feature>
<evidence type="ECO:0000313" key="2">
    <source>
        <dbReference type="EMBL" id="GIY67323.1"/>
    </source>
</evidence>
<sequence length="681" mass="77787">MKLCREGQKFLKQMKRIPKQLSNDINVERCLEHKKRKRKRPNKALEILSKEAELAVERSQSMDENEFQNLAHQTEQSSEFPDLKVVPIHSHPSLLLEKFSSESSDQGNDENYSDSLSSSNSQNSVDSDINRSNEIQNVPENVSNVVEYLEPNKENLDMAEVVTKNNPMSFNILSEGQVTNLNTMLDTEDLQSFTNNNLSFNTEDNQFNDSRPNFKENLNSIESNLSKESDNRPSSSFKDCVESYSQSSNNYASSEHSRSPKDPAIDFPQPVEKNVPFLQNGFNSSEFPTFASISESSTVDITCLGLASANIMFKKQQNQMESTSISKIPENDKHICKRNQNNKSSHQVTHKLHQAYSSDLKSEQELLKSHQKHSPILSDDKEIEKEFQNLKATEDMIYSSAISTVQTVQTPLFSQGSPKNSFPYSAYMHENIQSQIHNQESPKYQEKYSIFHDQEAPNTHLTKNKPTVFLNQNNEIITQKLHVSSHLDTKSQGTENQQLYSSTLREIHSESFTKSENSIMMSYQETQDQGEKIVQNKYSPTASHQQTENMAFTRIQPRCSPTSSFQEVLDQISNPVVTACLQSEDIEKGQPKHDPIISNAEISQIPSKDQQNMPNITLHETQSEAHITNYTENSILSHIKITIMRFKLKNLLKINLDLLLYLLQTKKFRDGNQLRLIQCIK</sequence>
<feature type="region of interest" description="Disordered" evidence="1">
    <location>
        <begin position="196"/>
        <end position="216"/>
    </location>
</feature>
<keyword evidence="3" id="KW-1185">Reference proteome</keyword>
<feature type="compositionally biased region" description="Low complexity" evidence="1">
    <location>
        <begin position="113"/>
        <end position="127"/>
    </location>
</feature>
<name>A0AAV4VCG3_CAEEX</name>
<dbReference type="EMBL" id="BPLR01014227">
    <property type="protein sequence ID" value="GIY67323.1"/>
    <property type="molecule type" value="Genomic_DNA"/>
</dbReference>
<evidence type="ECO:0000256" key="1">
    <source>
        <dbReference type="SAM" id="MobiDB-lite"/>
    </source>
</evidence>
<reference evidence="2 3" key="1">
    <citation type="submission" date="2021-06" db="EMBL/GenBank/DDBJ databases">
        <title>Caerostris extrusa draft genome.</title>
        <authorList>
            <person name="Kono N."/>
            <person name="Arakawa K."/>
        </authorList>
    </citation>
    <scope>NUCLEOTIDE SEQUENCE [LARGE SCALE GENOMIC DNA]</scope>
</reference>
<accession>A0AAV4VCG3</accession>
<protein>
    <submittedName>
        <fullName evidence="2">Uncharacterized protein</fullName>
    </submittedName>
</protein>
<dbReference type="AlphaFoldDB" id="A0AAV4VCG3"/>
<gene>
    <name evidence="2" type="ORF">CEXT_288831</name>
</gene>
<feature type="compositionally biased region" description="Basic and acidic residues" evidence="1">
    <location>
        <begin position="255"/>
        <end position="264"/>
    </location>
</feature>
<feature type="region of interest" description="Disordered" evidence="1">
    <location>
        <begin position="248"/>
        <end position="269"/>
    </location>
</feature>
<evidence type="ECO:0000313" key="3">
    <source>
        <dbReference type="Proteomes" id="UP001054945"/>
    </source>
</evidence>
<organism evidence="2 3">
    <name type="scientific">Caerostris extrusa</name>
    <name type="common">Bark spider</name>
    <name type="synonym">Caerostris bankana</name>
    <dbReference type="NCBI Taxonomy" id="172846"/>
    <lineage>
        <taxon>Eukaryota</taxon>
        <taxon>Metazoa</taxon>
        <taxon>Ecdysozoa</taxon>
        <taxon>Arthropoda</taxon>
        <taxon>Chelicerata</taxon>
        <taxon>Arachnida</taxon>
        <taxon>Araneae</taxon>
        <taxon>Araneomorphae</taxon>
        <taxon>Entelegynae</taxon>
        <taxon>Araneoidea</taxon>
        <taxon>Araneidae</taxon>
        <taxon>Caerostris</taxon>
    </lineage>
</organism>
<proteinExistence type="predicted"/>
<dbReference type="Proteomes" id="UP001054945">
    <property type="component" value="Unassembled WGS sequence"/>
</dbReference>
<comment type="caution">
    <text evidence="2">The sequence shown here is derived from an EMBL/GenBank/DDBJ whole genome shotgun (WGS) entry which is preliminary data.</text>
</comment>